<name>A0ABC9NTA5_ESCAT</name>
<proteinExistence type="predicted"/>
<dbReference type="RefSeq" id="WP_002460405.1">
    <property type="nucleotide sequence ID" value="NZ_CH991859.1"/>
</dbReference>
<accession>A0ABC9NTA5</accession>
<gene>
    <name evidence="1" type="ORF">ESCAB7627_4755</name>
</gene>
<reference evidence="1 2" key="1">
    <citation type="submission" date="2008-02" db="EMBL/GenBank/DDBJ databases">
        <title>Annotation of Escherichia albertii TW07627.</title>
        <authorList>
            <person name="Sutton G."/>
            <person name="Whittam T.S."/>
            <person name="Sebastian Y."/>
        </authorList>
    </citation>
    <scope>NUCLEOTIDE SEQUENCE [LARGE SCALE GENOMIC DNA]</scope>
    <source>
        <strain evidence="1 2">TW07627</strain>
    </source>
</reference>
<evidence type="ECO:0008006" key="3">
    <source>
        <dbReference type="Google" id="ProtNLM"/>
    </source>
</evidence>
<evidence type="ECO:0000313" key="1">
    <source>
        <dbReference type="EMBL" id="EDS93327.1"/>
    </source>
</evidence>
<dbReference type="EMBL" id="ABKX01000002">
    <property type="protein sequence ID" value="EDS93327.1"/>
    <property type="molecule type" value="Genomic_DNA"/>
</dbReference>
<organism evidence="1 2">
    <name type="scientific">Escherichia albertii (strain TW07627)</name>
    <dbReference type="NCBI Taxonomy" id="502347"/>
    <lineage>
        <taxon>Bacteria</taxon>
        <taxon>Pseudomonadati</taxon>
        <taxon>Pseudomonadota</taxon>
        <taxon>Gammaproteobacteria</taxon>
        <taxon>Enterobacterales</taxon>
        <taxon>Enterobacteriaceae</taxon>
        <taxon>Escherichia</taxon>
    </lineage>
</organism>
<evidence type="ECO:0000313" key="2">
    <source>
        <dbReference type="Proteomes" id="UP000003042"/>
    </source>
</evidence>
<comment type="caution">
    <text evidence="1">The sequence shown here is derived from an EMBL/GenBank/DDBJ whole genome shotgun (WGS) entry which is preliminary data.</text>
</comment>
<sequence length="51" mass="5458">MAESVKQICLIAHIIMGKRGAKYLKLAKINVLLKAADKKAPPDGGAKRIAN</sequence>
<protein>
    <recommendedName>
        <fullName evidence="3">Peptide ABC transporter ATP-binding protein</fullName>
    </recommendedName>
</protein>
<dbReference type="AlphaFoldDB" id="A0ABC9NTA5"/>
<dbReference type="Proteomes" id="UP000003042">
    <property type="component" value="Unassembled WGS sequence"/>
</dbReference>